<dbReference type="PROSITE" id="PS50994">
    <property type="entry name" value="INTEGRASE"/>
    <property type="match status" value="1"/>
</dbReference>
<dbReference type="Proteomes" id="UP000674217">
    <property type="component" value="Unassembled WGS sequence"/>
</dbReference>
<accession>A0ABS5CX87</accession>
<protein>
    <submittedName>
        <fullName evidence="2">IS3 family transposase</fullName>
    </submittedName>
</protein>
<dbReference type="EMBL" id="JAGFBU010000028">
    <property type="protein sequence ID" value="MBP4143251.1"/>
    <property type="molecule type" value="Genomic_DNA"/>
</dbReference>
<comment type="caution">
    <text evidence="2">The sequence shown here is derived from an EMBL/GenBank/DDBJ whole genome shotgun (WGS) entry which is preliminary data.</text>
</comment>
<dbReference type="PANTHER" id="PTHR46889:SF5">
    <property type="entry name" value="INTEGRASE PROTEIN"/>
    <property type="match status" value="1"/>
</dbReference>
<keyword evidence="3" id="KW-1185">Reference proteome</keyword>
<reference evidence="2 3" key="1">
    <citation type="submission" date="2021-03" db="EMBL/GenBank/DDBJ databases">
        <title>Flavobacterium Flabelliformis Sp. Nov. And Flavobacterium Geliluteum Sp. Nov., Two Novel Multidrug Resistant Psychrophilic Species Isolated From Antarctica.</title>
        <authorList>
            <person name="Kralova S."/>
            <person name="Busse H.J."/>
            <person name="Bezdicek M."/>
            <person name="Nykrynova M."/>
            <person name="Kroupova E."/>
            <person name="Krsek D."/>
            <person name="Sedlacek I."/>
        </authorList>
    </citation>
    <scope>NUCLEOTIDE SEQUENCE [LARGE SCALE GENOMIC DNA]</scope>
    <source>
        <strain evidence="2 3">P4023</strain>
    </source>
</reference>
<dbReference type="NCBIfam" id="NF033516">
    <property type="entry name" value="transpos_IS3"/>
    <property type="match status" value="1"/>
</dbReference>
<feature type="domain" description="Integrase catalytic" evidence="1">
    <location>
        <begin position="47"/>
        <end position="210"/>
    </location>
</feature>
<dbReference type="SUPFAM" id="SSF53098">
    <property type="entry name" value="Ribonuclease H-like"/>
    <property type="match status" value="1"/>
</dbReference>
<dbReference type="InterPro" id="IPR001584">
    <property type="entry name" value="Integrase_cat-core"/>
</dbReference>
<dbReference type="InterPro" id="IPR048020">
    <property type="entry name" value="Transpos_IS3"/>
</dbReference>
<evidence type="ECO:0000313" key="2">
    <source>
        <dbReference type="EMBL" id="MBP4143251.1"/>
    </source>
</evidence>
<dbReference type="Pfam" id="PF00665">
    <property type="entry name" value="rve"/>
    <property type="match status" value="1"/>
</dbReference>
<organism evidence="2 3">
    <name type="scientific">Flavobacterium flabelliforme</name>
    <dbReference type="NCBI Taxonomy" id="2816119"/>
    <lineage>
        <taxon>Bacteria</taxon>
        <taxon>Pseudomonadati</taxon>
        <taxon>Bacteroidota</taxon>
        <taxon>Flavobacteriia</taxon>
        <taxon>Flavobacteriales</taxon>
        <taxon>Flavobacteriaceae</taxon>
        <taxon>Flavobacterium</taxon>
    </lineage>
</organism>
<dbReference type="Gene3D" id="3.30.420.10">
    <property type="entry name" value="Ribonuclease H-like superfamily/Ribonuclease H"/>
    <property type="match status" value="1"/>
</dbReference>
<sequence>NIKIGRDNFFDFLRAHALLVPKQRNFTRTTNSNHLFTKWKNLVQNKVPNQPEELWVSDITYLRLNGKNAYLALVTDAYSKQIMGFHVATNMKASLSIEALKMALKNRKYPNRKLIHHSDRGFHYCWPEYVKMLQDNEIIISMTEQYDPYENALAERLNKTLKYEFGLNQTIPNKTIAVKMVKRAVKIYNTLRPHNSLNGRTPVSVHIKANIPYKSYRRNKEIIYLNLN</sequence>
<evidence type="ECO:0000313" key="3">
    <source>
        <dbReference type="Proteomes" id="UP000674217"/>
    </source>
</evidence>
<dbReference type="RefSeq" id="WP_210646976.1">
    <property type="nucleotide sequence ID" value="NZ_JAGFBU010000028.1"/>
</dbReference>
<dbReference type="InterPro" id="IPR050900">
    <property type="entry name" value="Transposase_IS3/IS150/IS904"/>
</dbReference>
<dbReference type="InterPro" id="IPR012337">
    <property type="entry name" value="RNaseH-like_sf"/>
</dbReference>
<feature type="non-terminal residue" evidence="2">
    <location>
        <position position="1"/>
    </location>
</feature>
<dbReference type="InterPro" id="IPR036397">
    <property type="entry name" value="RNaseH_sf"/>
</dbReference>
<evidence type="ECO:0000259" key="1">
    <source>
        <dbReference type="PROSITE" id="PS50994"/>
    </source>
</evidence>
<dbReference type="PANTHER" id="PTHR46889">
    <property type="entry name" value="TRANSPOSASE INSF FOR INSERTION SEQUENCE IS3B-RELATED"/>
    <property type="match status" value="1"/>
</dbReference>
<name>A0ABS5CX87_9FLAO</name>
<proteinExistence type="predicted"/>
<gene>
    <name evidence="2" type="ORF">J3S90_15730</name>
</gene>